<comment type="subcellular location">
    <subcellularLocation>
        <location evidence="1">Golgi apparatus membrane</location>
        <topology evidence="1">Peripheral membrane protein</topology>
        <orientation evidence="1">Cytoplasmic side</orientation>
    </subcellularLocation>
</comment>
<organism evidence="5 6">
    <name type="scientific">Paractinoplanes pyxinae</name>
    <dbReference type="NCBI Taxonomy" id="2997416"/>
    <lineage>
        <taxon>Bacteria</taxon>
        <taxon>Bacillati</taxon>
        <taxon>Actinomycetota</taxon>
        <taxon>Actinomycetes</taxon>
        <taxon>Micromonosporales</taxon>
        <taxon>Micromonosporaceae</taxon>
        <taxon>Paractinoplanes</taxon>
    </lineage>
</organism>
<evidence type="ECO:0000256" key="3">
    <source>
        <dbReference type="ARBA" id="ARBA00023121"/>
    </source>
</evidence>
<dbReference type="Gene3D" id="1.10.3630.10">
    <property type="entry name" value="yeast vps74-n-term truncation variant domain like"/>
    <property type="match status" value="1"/>
</dbReference>
<dbReference type="RefSeq" id="WP_267560144.1">
    <property type="nucleotide sequence ID" value="NZ_JAPNTZ010000001.1"/>
</dbReference>
<evidence type="ECO:0000313" key="5">
    <source>
        <dbReference type="EMBL" id="MCY1136421.1"/>
    </source>
</evidence>
<evidence type="ECO:0000256" key="1">
    <source>
        <dbReference type="ARBA" id="ARBA00004255"/>
    </source>
</evidence>
<dbReference type="EMBL" id="JAPNTZ010000001">
    <property type="protein sequence ID" value="MCY1136421.1"/>
    <property type="molecule type" value="Genomic_DNA"/>
</dbReference>
<sequence length="214" mass="23394">MTTLPLPHLLFLLSHQPEKDRLDDDSEAVRGSLLRGAAVAQLRLSGLLLDRAGRAERRNATPATTLDPFLAQVLADVPADRPRRWFDVLEQRWQQAEEAVQAQLVAAGAVTVEQRRVLGIIPAEQVVLTDPGSVRALRERVRRAAQREPGTAPPPIGEAVLAALAIDGNVSTVFGWRDLWGHKAAVAELKDQVDRELPGLRSTLIQSIALRRAG</sequence>
<gene>
    <name evidence="5" type="ORF">OWR29_00310</name>
</gene>
<comment type="caution">
    <text evidence="5">The sequence shown here is derived from an EMBL/GenBank/DDBJ whole genome shotgun (WGS) entry which is preliminary data.</text>
</comment>
<dbReference type="InterPro" id="IPR008628">
    <property type="entry name" value="GPP34-like"/>
</dbReference>
<keyword evidence="3" id="KW-0446">Lipid-binding</keyword>
<evidence type="ECO:0000313" key="6">
    <source>
        <dbReference type="Proteomes" id="UP001151002"/>
    </source>
</evidence>
<keyword evidence="2" id="KW-0333">Golgi apparatus</keyword>
<dbReference type="InterPro" id="IPR038261">
    <property type="entry name" value="GPP34-like_sf"/>
</dbReference>
<proteinExistence type="predicted"/>
<protein>
    <submittedName>
        <fullName evidence="5">GPP34 family phosphoprotein</fullName>
    </submittedName>
</protein>
<keyword evidence="6" id="KW-1185">Reference proteome</keyword>
<reference evidence="5" key="1">
    <citation type="submission" date="2022-11" db="EMBL/GenBank/DDBJ databases">
        <authorList>
            <person name="Somphong A."/>
            <person name="Phongsopitanun W."/>
        </authorList>
    </citation>
    <scope>NUCLEOTIDE SEQUENCE</scope>
    <source>
        <strain evidence="5">Pm04-4</strain>
    </source>
</reference>
<evidence type="ECO:0000256" key="2">
    <source>
        <dbReference type="ARBA" id="ARBA00023034"/>
    </source>
</evidence>
<dbReference type="Proteomes" id="UP001151002">
    <property type="component" value="Unassembled WGS sequence"/>
</dbReference>
<keyword evidence="4" id="KW-0472">Membrane</keyword>
<name>A0ABT4AQ97_9ACTN</name>
<evidence type="ECO:0000256" key="4">
    <source>
        <dbReference type="ARBA" id="ARBA00023136"/>
    </source>
</evidence>
<accession>A0ABT4AQ97</accession>
<dbReference type="Pfam" id="PF05719">
    <property type="entry name" value="GPP34"/>
    <property type="match status" value="1"/>
</dbReference>